<dbReference type="GO" id="GO:0005829">
    <property type="term" value="C:cytosol"/>
    <property type="evidence" value="ECO:0007669"/>
    <property type="project" value="TreeGrafter"/>
</dbReference>
<reference evidence="3 4" key="1">
    <citation type="submission" date="2018-12" db="EMBL/GenBank/DDBJ databases">
        <title>The genome of Variovorax gossypii DSM 100435.</title>
        <authorList>
            <person name="Gao J."/>
            <person name="Sun J."/>
        </authorList>
    </citation>
    <scope>NUCLEOTIDE SEQUENCE [LARGE SCALE GENOMIC DNA]</scope>
    <source>
        <strain evidence="3 4">DSM 100435</strain>
    </source>
</reference>
<feature type="domain" description="HTH cro/C1-type" evidence="2">
    <location>
        <begin position="1"/>
        <end position="55"/>
    </location>
</feature>
<accession>A0A431TPJ6</accession>
<dbReference type="Proteomes" id="UP000267418">
    <property type="component" value="Unassembled WGS sequence"/>
</dbReference>
<evidence type="ECO:0000313" key="4">
    <source>
        <dbReference type="Proteomes" id="UP000267418"/>
    </source>
</evidence>
<dbReference type="InterPro" id="IPR050807">
    <property type="entry name" value="TransReg_Diox_bact_type"/>
</dbReference>
<dbReference type="SUPFAM" id="SSF47413">
    <property type="entry name" value="lambda repressor-like DNA-binding domains"/>
    <property type="match status" value="1"/>
</dbReference>
<keyword evidence="4" id="KW-1185">Reference proteome</keyword>
<gene>
    <name evidence="3" type="ORF">EJP69_07795</name>
</gene>
<dbReference type="SMART" id="SM00530">
    <property type="entry name" value="HTH_XRE"/>
    <property type="match status" value="1"/>
</dbReference>
<name>A0A431TPJ6_9BURK</name>
<organism evidence="3 4">
    <name type="scientific">Variovorax gossypii</name>
    <dbReference type="NCBI Taxonomy" id="1679495"/>
    <lineage>
        <taxon>Bacteria</taxon>
        <taxon>Pseudomonadati</taxon>
        <taxon>Pseudomonadota</taxon>
        <taxon>Betaproteobacteria</taxon>
        <taxon>Burkholderiales</taxon>
        <taxon>Comamonadaceae</taxon>
        <taxon>Variovorax</taxon>
    </lineage>
</organism>
<sequence length="66" mass="7284">MRLRRKEVALTQEQVAEHADLHTNYVSSVERGERNVSLHNIAQIAAALRVKPSELVAAIDHLSPSG</sequence>
<dbReference type="GO" id="GO:0003700">
    <property type="term" value="F:DNA-binding transcription factor activity"/>
    <property type="evidence" value="ECO:0007669"/>
    <property type="project" value="TreeGrafter"/>
</dbReference>
<protein>
    <submittedName>
        <fullName evidence="3">XRE family transcriptional regulator</fullName>
    </submittedName>
</protein>
<dbReference type="GO" id="GO:0003677">
    <property type="term" value="F:DNA binding"/>
    <property type="evidence" value="ECO:0007669"/>
    <property type="project" value="UniProtKB-KW"/>
</dbReference>
<keyword evidence="1" id="KW-0238">DNA-binding</keyword>
<dbReference type="InterPro" id="IPR010982">
    <property type="entry name" value="Lambda_DNA-bd_dom_sf"/>
</dbReference>
<dbReference type="Pfam" id="PF01381">
    <property type="entry name" value="HTH_3"/>
    <property type="match status" value="1"/>
</dbReference>
<dbReference type="CDD" id="cd00093">
    <property type="entry name" value="HTH_XRE"/>
    <property type="match status" value="1"/>
</dbReference>
<dbReference type="AlphaFoldDB" id="A0A431TPJ6"/>
<dbReference type="PROSITE" id="PS50943">
    <property type="entry name" value="HTH_CROC1"/>
    <property type="match status" value="1"/>
</dbReference>
<dbReference type="OrthoDB" id="1097442at2"/>
<comment type="caution">
    <text evidence="3">The sequence shown here is derived from an EMBL/GenBank/DDBJ whole genome shotgun (WGS) entry which is preliminary data.</text>
</comment>
<evidence type="ECO:0000313" key="3">
    <source>
        <dbReference type="EMBL" id="RTQ35646.1"/>
    </source>
</evidence>
<dbReference type="Gene3D" id="1.10.260.40">
    <property type="entry name" value="lambda repressor-like DNA-binding domains"/>
    <property type="match status" value="1"/>
</dbReference>
<dbReference type="PANTHER" id="PTHR46797:SF1">
    <property type="entry name" value="METHYLPHOSPHONATE SYNTHASE"/>
    <property type="match status" value="1"/>
</dbReference>
<dbReference type="EMBL" id="RXOE01000002">
    <property type="protein sequence ID" value="RTQ35646.1"/>
    <property type="molecule type" value="Genomic_DNA"/>
</dbReference>
<dbReference type="PANTHER" id="PTHR46797">
    <property type="entry name" value="HTH-TYPE TRANSCRIPTIONAL REGULATOR"/>
    <property type="match status" value="1"/>
</dbReference>
<evidence type="ECO:0000259" key="2">
    <source>
        <dbReference type="PROSITE" id="PS50943"/>
    </source>
</evidence>
<evidence type="ECO:0000256" key="1">
    <source>
        <dbReference type="ARBA" id="ARBA00023125"/>
    </source>
</evidence>
<dbReference type="InterPro" id="IPR001387">
    <property type="entry name" value="Cro/C1-type_HTH"/>
</dbReference>
<proteinExistence type="predicted"/>